<dbReference type="Proteomes" id="UP000472372">
    <property type="component" value="Chromosome 1"/>
</dbReference>
<proteinExistence type="predicted"/>
<gene>
    <name evidence="1" type="ORF">PTTW11_00697</name>
</gene>
<evidence type="ECO:0000313" key="1">
    <source>
        <dbReference type="EMBL" id="CAE6998331.1"/>
    </source>
</evidence>
<organism evidence="1 2">
    <name type="scientific">Pyrenophora teres f. teres</name>
    <dbReference type="NCBI Taxonomy" id="97479"/>
    <lineage>
        <taxon>Eukaryota</taxon>
        <taxon>Fungi</taxon>
        <taxon>Dikarya</taxon>
        <taxon>Ascomycota</taxon>
        <taxon>Pezizomycotina</taxon>
        <taxon>Dothideomycetes</taxon>
        <taxon>Pleosporomycetidae</taxon>
        <taxon>Pleosporales</taxon>
        <taxon>Pleosporineae</taxon>
        <taxon>Pleosporaceae</taxon>
        <taxon>Pyrenophora</taxon>
    </lineage>
</organism>
<name>A0A6S6VCM8_9PLEO</name>
<accession>A0A6S6VCM8</accession>
<sequence length="1622" mass="183477">MAVTLDTRRIRSSTKAELRDYYKQLLSDASAEPVTAQLLDAVGRGSIPPSTFAPWLNLSKSPAAIREALTQDKSVKVRNLGITQLHKALSSPQWQENWTVVGGVAGLLEIFADLSVIEVREACKAIGSCGRGDDLEEKRKQFTEFFKGLHPELFPDALHRTRDRRLLDKHYRYLMPACSEELIAEVIAKSQQEGWKEAHRRYLIKYHTKTLQREFLRLLRSDKPPTIDKKLLAGLLHHYPTAKAYIRGFSESMMFSLEVLKTLANSGRDNVEDDFFVDQLVGPLLGRAIKKHADWTKIQETVDLTVLYLETHPSAGMKITVAEGSIFHQVAICWSHMPELFEKQLRRLLSHPGFGTSKKDHLTDWEVFLSGISAKRTYSLLRLCYQESTGLDLDIDADLAKSKGSLQTSLLSSLSHGEALSLFSRLRTVRDNTEASLVSGHTLSLLGSDVELHHIWLLSRNNFNDQAREIAIPHMDVHKKKAASAPEPEQRTSYAKSVLSAAVASGSLEILKEALEWVKRFIRDPLVFRKVYSSWHTHDAVRLLSGVPEFIDGSFNLPQLAERVKFSNSILASIFDTACAVLLEPSFSMRVWIDMFAIFYNVVKERMDCTPILKRHLNAQDTEVYTCLWEDTIDMLVAVEEKANKVGHEKLHANLLGGILAFPHPSNIEIEIADDSSYQFVNSLAQARNELWCKIRASTYPAVITLPKPLPRGLPIQYLTTPWKFVSHHSLEKMTYVASRVHDVLFPDPATVIQVASTDEEFEKAIGICVDSYASAVELYIPKRCIKTERLERVKSVWDYATGPLSRHRMSESEAVRFWEHAAPGNLKEWPTPDRLDRAHEIWPLIPEGNDHHEPCEWNPLTSRRSDDLGRDFDEIALLDLSLKVPTGTYDPTVHKRMEIEPSEVPGRITVLSTIWSPSRNIGEGGVLSALLYLDAQYVKTNRLLAKPFVSDVDVRYPAMYLDDAFLDSDIPDPSSAARHIRGHLDAIPPALLEQLTHSLIEALDTADLDKATYSTLHEVALNLVIRLGESDRPSLATPLAIRIILDRPKSSSWHRQLLKKGFLQKISASEARSCIEAFINTTMQIVASKEKSKELEKSQEDRPYIKVTTIKFLIKLLQELEYVGVDYALSKLSALSKENRHSDICLTIVKSVLSLPILESPQYWDQTLALLESVIPFAGALDERAPMDEAKWLHSEQNLALPEFPRGVTGEAGLGHSWILRVLLNYFIHGKNSDDRMQQFLDRIIFPTFQSLKDQTMRWRTLFLRKYGNQQDAQEEIDFPSVPLALRLLTGSGNRFHHVPRAILEEYVALVHFNISPPEPIRALNRKLRADKALSSLAEVQTWLNLYGREINGVPSIIMPLLDHAGNDTPITPRVIQEGFLKLFTAVLWNDTPAYTKLTGNLCGAILDPRCLTKPWWAASGKPIVEAMIAYVDSLRTREWERDPDRAPSVLPNTFPWRLLTLDYPLPSREDTDADSELKSETFAKQLSAIVDEMSGLGVYHHRLEDLRTYLNANFAPPNISGGSSDYNPLRDALAKNRILTAIHLGDLSKMRLSWVTSPEVLSCEIAAILVEKVGRDVQPEKKIIREDVRQRLLAMLASWKSCENEQLRRRGWQLANCYFG</sequence>
<dbReference type="EMBL" id="HG992977">
    <property type="protein sequence ID" value="CAE6998331.1"/>
    <property type="molecule type" value="Genomic_DNA"/>
</dbReference>
<reference evidence="1" key="1">
    <citation type="submission" date="2021-02" db="EMBL/GenBank/DDBJ databases">
        <authorList>
            <person name="Syme A R."/>
            <person name="Syme A R."/>
            <person name="Moolhuijzen P."/>
        </authorList>
    </citation>
    <scope>NUCLEOTIDE SEQUENCE</scope>
    <source>
        <strain evidence="1">W1-1</strain>
    </source>
</reference>
<evidence type="ECO:0000313" key="2">
    <source>
        <dbReference type="Proteomes" id="UP000472372"/>
    </source>
</evidence>
<protein>
    <submittedName>
        <fullName evidence="1">Uncharacterized protein</fullName>
    </submittedName>
</protein>